<keyword evidence="5 7" id="KW-0539">Nucleus</keyword>
<evidence type="ECO:0000313" key="10">
    <source>
        <dbReference type="EMBL" id="KAG9264405.1"/>
    </source>
</evidence>
<dbReference type="AlphaFoldDB" id="A0A8T2L2Z6"/>
<dbReference type="EMBL" id="JAICCE010000019">
    <property type="protein sequence ID" value="KAG9264405.1"/>
    <property type="molecule type" value="Genomic_DNA"/>
</dbReference>
<keyword evidence="2" id="KW-0217">Developmental protein</keyword>
<evidence type="ECO:0000259" key="9">
    <source>
        <dbReference type="PROSITE" id="PS50071"/>
    </source>
</evidence>
<evidence type="ECO:0000256" key="3">
    <source>
        <dbReference type="ARBA" id="ARBA00023125"/>
    </source>
</evidence>
<evidence type="ECO:0000256" key="6">
    <source>
        <dbReference type="ARBA" id="ARBA00038449"/>
    </source>
</evidence>
<keyword evidence="3 7" id="KW-0238">DNA-binding</keyword>
<protein>
    <recommendedName>
        <fullName evidence="9">Homeobox domain-containing protein</fullName>
    </recommendedName>
</protein>
<dbReference type="InterPro" id="IPR052002">
    <property type="entry name" value="Even-skipped_HD"/>
</dbReference>
<dbReference type="GO" id="GO:0000978">
    <property type="term" value="F:RNA polymerase II cis-regulatory region sequence-specific DNA binding"/>
    <property type="evidence" value="ECO:0007669"/>
    <property type="project" value="TreeGrafter"/>
</dbReference>
<dbReference type="GO" id="GO:0005634">
    <property type="term" value="C:nucleus"/>
    <property type="evidence" value="ECO:0007669"/>
    <property type="project" value="UniProtKB-SubCell"/>
</dbReference>
<gene>
    <name evidence="10" type="ORF">AMEX_G22672</name>
</gene>
<name>A0A8T2L2Z6_ASTMX</name>
<proteinExistence type="inferred from homology"/>
<dbReference type="PANTHER" id="PTHR46294:SF3">
    <property type="entry name" value="EVEN-SKIPPED-LIKE1"/>
    <property type="match status" value="1"/>
</dbReference>
<accession>A0A8T2L2Z6</accession>
<dbReference type="InterPro" id="IPR001356">
    <property type="entry name" value="HD"/>
</dbReference>
<dbReference type="PROSITE" id="PS00027">
    <property type="entry name" value="HOMEOBOX_1"/>
    <property type="match status" value="1"/>
</dbReference>
<feature type="domain" description="Homeobox" evidence="9">
    <location>
        <begin position="45"/>
        <end position="105"/>
    </location>
</feature>
<comment type="similarity">
    <text evidence="6">Belongs to the even-skipped homeobox family.</text>
</comment>
<evidence type="ECO:0000256" key="5">
    <source>
        <dbReference type="ARBA" id="ARBA00023242"/>
    </source>
</evidence>
<dbReference type="Proteomes" id="UP000752171">
    <property type="component" value="Unassembled WGS sequence"/>
</dbReference>
<evidence type="ECO:0000313" key="11">
    <source>
        <dbReference type="Proteomes" id="UP000752171"/>
    </source>
</evidence>
<dbReference type="SMART" id="SM00389">
    <property type="entry name" value="HOX"/>
    <property type="match status" value="1"/>
</dbReference>
<comment type="caution">
    <text evidence="10">The sequence shown here is derived from an EMBL/GenBank/DDBJ whole genome shotgun (WGS) entry which is preliminary data.</text>
</comment>
<evidence type="ECO:0000256" key="1">
    <source>
        <dbReference type="ARBA" id="ARBA00004123"/>
    </source>
</evidence>
<dbReference type="InterPro" id="IPR017970">
    <property type="entry name" value="Homeobox_CS"/>
</dbReference>
<evidence type="ECO:0000256" key="7">
    <source>
        <dbReference type="PROSITE-ProRule" id="PRU00108"/>
    </source>
</evidence>
<feature type="DNA-binding region" description="Homeobox" evidence="7">
    <location>
        <begin position="47"/>
        <end position="106"/>
    </location>
</feature>
<dbReference type="PROSITE" id="PS50071">
    <property type="entry name" value="HOMEOBOX_2"/>
    <property type="match status" value="1"/>
</dbReference>
<dbReference type="InterPro" id="IPR009057">
    <property type="entry name" value="Homeodomain-like_sf"/>
</dbReference>
<keyword evidence="4 7" id="KW-0371">Homeobox</keyword>
<organism evidence="10 11">
    <name type="scientific">Astyanax mexicanus</name>
    <name type="common">Blind cave fish</name>
    <name type="synonym">Astyanax fasciatus mexicanus</name>
    <dbReference type="NCBI Taxonomy" id="7994"/>
    <lineage>
        <taxon>Eukaryota</taxon>
        <taxon>Metazoa</taxon>
        <taxon>Chordata</taxon>
        <taxon>Craniata</taxon>
        <taxon>Vertebrata</taxon>
        <taxon>Euteleostomi</taxon>
        <taxon>Actinopterygii</taxon>
        <taxon>Neopterygii</taxon>
        <taxon>Teleostei</taxon>
        <taxon>Ostariophysi</taxon>
        <taxon>Characiformes</taxon>
        <taxon>Characoidei</taxon>
        <taxon>Acestrorhamphidae</taxon>
        <taxon>Acestrorhamphinae</taxon>
        <taxon>Astyanax</taxon>
    </lineage>
</organism>
<dbReference type="PANTHER" id="PTHR46294">
    <property type="entry name" value="SEGMENTATION PROTEIN EVEN-SKIPPED"/>
    <property type="match status" value="1"/>
</dbReference>
<dbReference type="PRINTS" id="PR00024">
    <property type="entry name" value="HOMEOBOX"/>
</dbReference>
<comment type="subcellular location">
    <subcellularLocation>
        <location evidence="1 7 8">Nucleus</location>
    </subcellularLocation>
</comment>
<dbReference type="SUPFAM" id="SSF46689">
    <property type="entry name" value="Homeodomain-like"/>
    <property type="match status" value="1"/>
</dbReference>
<reference evidence="10 11" key="1">
    <citation type="submission" date="2021-07" db="EMBL/GenBank/DDBJ databases">
        <authorList>
            <person name="Imarazene B."/>
            <person name="Zahm M."/>
            <person name="Klopp C."/>
            <person name="Cabau C."/>
            <person name="Beille S."/>
            <person name="Jouanno E."/>
            <person name="Castinel A."/>
            <person name="Lluch J."/>
            <person name="Gil L."/>
            <person name="Kuchtly C."/>
            <person name="Lopez Roques C."/>
            <person name="Donnadieu C."/>
            <person name="Parrinello H."/>
            <person name="Journot L."/>
            <person name="Du K."/>
            <person name="Schartl M."/>
            <person name="Retaux S."/>
            <person name="Guiguen Y."/>
        </authorList>
    </citation>
    <scope>NUCLEOTIDE SEQUENCE [LARGE SCALE GENOMIC DNA]</scope>
    <source>
        <strain evidence="10">Pach_M1</strain>
        <tissue evidence="10">Testis</tissue>
    </source>
</reference>
<dbReference type="InterPro" id="IPR020479">
    <property type="entry name" value="HD_metazoa"/>
</dbReference>
<dbReference type="Pfam" id="PF00046">
    <property type="entry name" value="Homeodomain"/>
    <property type="match status" value="1"/>
</dbReference>
<dbReference type="CDD" id="cd00086">
    <property type="entry name" value="homeodomain"/>
    <property type="match status" value="1"/>
</dbReference>
<dbReference type="GO" id="GO:0000981">
    <property type="term" value="F:DNA-binding transcription factor activity, RNA polymerase II-specific"/>
    <property type="evidence" value="ECO:0007669"/>
    <property type="project" value="InterPro"/>
</dbReference>
<evidence type="ECO:0000256" key="8">
    <source>
        <dbReference type="RuleBase" id="RU000682"/>
    </source>
</evidence>
<sequence length="251" mass="27944">MYENRRCPWIVAEGRESPVTSLSHADSDNGEEDACPRMALLAGVEHSRRHRTAFTREQLSRLEQEYGKESYVSRARRCELAAALNLPETTIKVWFQNRRMKDKRQRHSLSWPHPLDPNLCAFMVSQAAAGLPYHLLPHIPLQLYSHLGMGGMPPLSSLSSPYSAASVRPPDTLRLPHSPYPRFGGAPSPVLYPSIHTMQHPPACPCPYCLHWGPDQILKARGGTSLGLSLASSPKPTAALLECREEVTLPQ</sequence>
<evidence type="ECO:0000256" key="4">
    <source>
        <dbReference type="ARBA" id="ARBA00023155"/>
    </source>
</evidence>
<evidence type="ECO:0000256" key="2">
    <source>
        <dbReference type="ARBA" id="ARBA00022473"/>
    </source>
</evidence>
<dbReference type="Gene3D" id="1.10.10.60">
    <property type="entry name" value="Homeodomain-like"/>
    <property type="match status" value="1"/>
</dbReference>